<comment type="caution">
    <text evidence="2">Lacks conserved residue(s) required for the propagation of feature annotation.</text>
</comment>
<evidence type="ECO:0000313" key="6">
    <source>
        <dbReference type="Proteomes" id="UP000609849"/>
    </source>
</evidence>
<evidence type="ECO:0000256" key="2">
    <source>
        <dbReference type="HAMAP-Rule" id="MF_00984"/>
    </source>
</evidence>
<proteinExistence type="inferred from homology"/>
<dbReference type="PROSITE" id="PS50935">
    <property type="entry name" value="SSB"/>
    <property type="match status" value="1"/>
</dbReference>
<reference evidence="5 6" key="1">
    <citation type="submission" date="2020-08" db="EMBL/GenBank/DDBJ databases">
        <authorList>
            <person name="Liu C."/>
            <person name="Sun Q."/>
        </authorList>
    </citation>
    <scope>NUCLEOTIDE SEQUENCE [LARGE SCALE GENOMIC DNA]</scope>
    <source>
        <strain evidence="5 6">NSJ-18</strain>
    </source>
</reference>
<organism evidence="5 6">
    <name type="scientific">Romboutsia faecis</name>
    <dbReference type="NCBI Taxonomy" id="2764597"/>
    <lineage>
        <taxon>Bacteria</taxon>
        <taxon>Bacillati</taxon>
        <taxon>Bacillota</taxon>
        <taxon>Clostridia</taxon>
        <taxon>Peptostreptococcales</taxon>
        <taxon>Peptostreptococcaceae</taxon>
        <taxon>Romboutsia</taxon>
    </lineage>
</organism>
<gene>
    <name evidence="5" type="primary">ssb</name>
    <name evidence="5" type="ORF">H8923_16315</name>
</gene>
<name>A0ABR7JTW9_9FIRM</name>
<dbReference type="Gene3D" id="2.40.50.140">
    <property type="entry name" value="Nucleic acid-binding proteins"/>
    <property type="match status" value="1"/>
</dbReference>
<dbReference type="PANTHER" id="PTHR10302:SF0">
    <property type="entry name" value="SINGLE-STRANDED DNA-BINDING PROTEIN, MITOCHONDRIAL"/>
    <property type="match status" value="1"/>
</dbReference>
<dbReference type="PANTHER" id="PTHR10302">
    <property type="entry name" value="SINGLE-STRANDED DNA-BINDING PROTEIN"/>
    <property type="match status" value="1"/>
</dbReference>
<dbReference type="EMBL" id="JACRWE010000014">
    <property type="protein sequence ID" value="MBC5998315.1"/>
    <property type="molecule type" value="Genomic_DNA"/>
</dbReference>
<keyword evidence="1 2" id="KW-0238">DNA-binding</keyword>
<evidence type="ECO:0000256" key="3">
    <source>
        <dbReference type="PIRNR" id="PIRNR002070"/>
    </source>
</evidence>
<keyword evidence="2" id="KW-0227">DNA damage</keyword>
<dbReference type="InterPro" id="IPR011344">
    <property type="entry name" value="ssDNA-bd"/>
</dbReference>
<comment type="subunit">
    <text evidence="2">Homotetramer.</text>
</comment>
<feature type="region of interest" description="Disordered" evidence="4">
    <location>
        <begin position="107"/>
        <end position="144"/>
    </location>
</feature>
<dbReference type="Proteomes" id="UP000609849">
    <property type="component" value="Unassembled WGS sequence"/>
</dbReference>
<dbReference type="RefSeq" id="WP_153972952.1">
    <property type="nucleotide sequence ID" value="NZ_JACRWE010000014.1"/>
</dbReference>
<keyword evidence="2" id="KW-0233">DNA recombination</keyword>
<evidence type="ECO:0000256" key="4">
    <source>
        <dbReference type="SAM" id="MobiDB-lite"/>
    </source>
</evidence>
<dbReference type="HAMAP" id="MF_00984">
    <property type="entry name" value="SSB"/>
    <property type="match status" value="1"/>
</dbReference>
<dbReference type="InterPro" id="IPR012340">
    <property type="entry name" value="NA-bd_OB-fold"/>
</dbReference>
<dbReference type="NCBIfam" id="TIGR00621">
    <property type="entry name" value="ssb"/>
    <property type="match status" value="1"/>
</dbReference>
<dbReference type="CDD" id="cd04496">
    <property type="entry name" value="SSB_OBF"/>
    <property type="match status" value="1"/>
</dbReference>
<comment type="function">
    <text evidence="2">Plays an important role in DNA replication, recombination and repair. Binds to ssDNA and to an array of partner proteins to recruit them to their sites of action during DNA metabolism.</text>
</comment>
<keyword evidence="6" id="KW-1185">Reference proteome</keyword>
<feature type="short sequence motif" description="Important for interaction with partner proteins" evidence="2">
    <location>
        <begin position="139"/>
        <end position="144"/>
    </location>
</feature>
<dbReference type="PIRSF" id="PIRSF002070">
    <property type="entry name" value="SSB"/>
    <property type="match status" value="1"/>
</dbReference>
<dbReference type="Pfam" id="PF00436">
    <property type="entry name" value="SSB"/>
    <property type="match status" value="1"/>
</dbReference>
<sequence>MNNVVIVGRLTRDPELRYIPGTGTAVASCSIAVDRDYTKKDGTRETDFIPFEVMGKPAEYTANYLGKGRLVAIQGSVRVDRYTDHNTTETKTFTKIAVKNIELLESNKSKEAQGNNKEFEPSFEPPQGLDPQGFTAIDDDDIPF</sequence>
<comment type="caution">
    <text evidence="5">The sequence shown here is derived from an EMBL/GenBank/DDBJ whole genome shotgun (WGS) entry which is preliminary data.</text>
</comment>
<evidence type="ECO:0000256" key="1">
    <source>
        <dbReference type="ARBA" id="ARBA00023125"/>
    </source>
</evidence>
<dbReference type="SUPFAM" id="SSF50249">
    <property type="entry name" value="Nucleic acid-binding proteins"/>
    <property type="match status" value="1"/>
</dbReference>
<dbReference type="InterPro" id="IPR000424">
    <property type="entry name" value="Primosome_PriB/ssb"/>
</dbReference>
<keyword evidence="2" id="KW-0235">DNA replication</keyword>
<keyword evidence="2" id="KW-0234">DNA repair</keyword>
<accession>A0ABR7JTW9</accession>
<dbReference type="GO" id="GO:0003677">
    <property type="term" value="F:DNA binding"/>
    <property type="evidence" value="ECO:0007669"/>
    <property type="project" value="UniProtKB-KW"/>
</dbReference>
<protein>
    <recommendedName>
        <fullName evidence="2 3">Single-stranded DNA-binding protein</fullName>
        <shortName evidence="2">SSB</shortName>
    </recommendedName>
</protein>
<evidence type="ECO:0000313" key="5">
    <source>
        <dbReference type="EMBL" id="MBC5998315.1"/>
    </source>
</evidence>